<dbReference type="Pfam" id="PF13354">
    <property type="entry name" value="Beta-lactamase2"/>
    <property type="match status" value="1"/>
</dbReference>
<evidence type="ECO:0000313" key="3">
    <source>
        <dbReference type="EMBL" id="MFC6996145.1"/>
    </source>
</evidence>
<evidence type="ECO:0000259" key="2">
    <source>
        <dbReference type="Pfam" id="PF13354"/>
    </source>
</evidence>
<gene>
    <name evidence="3" type="ORF">ACFQHR_00850</name>
</gene>
<feature type="domain" description="Beta-lactamase class A catalytic" evidence="2">
    <location>
        <begin position="47"/>
        <end position="271"/>
    </location>
</feature>
<accession>A0ABW2DE55</accession>
<dbReference type="RefSeq" id="WP_066619597.1">
    <property type="nucleotide sequence ID" value="NZ_JBHSYQ010000003.1"/>
</dbReference>
<dbReference type="SUPFAM" id="SSF56601">
    <property type="entry name" value="beta-lactamase/transpeptidase-like"/>
    <property type="match status" value="1"/>
</dbReference>
<dbReference type="EMBL" id="JBHSYQ010000003">
    <property type="protein sequence ID" value="MFC6996145.1"/>
    <property type="molecule type" value="Genomic_DNA"/>
</dbReference>
<dbReference type="Proteomes" id="UP001596405">
    <property type="component" value="Unassembled WGS sequence"/>
</dbReference>
<dbReference type="PANTHER" id="PTHR35333">
    <property type="entry name" value="BETA-LACTAMASE"/>
    <property type="match status" value="1"/>
</dbReference>
<comment type="catalytic activity">
    <reaction evidence="1">
        <text>a beta-lactam + H2O = a substituted beta-amino acid</text>
        <dbReference type="Rhea" id="RHEA:20401"/>
        <dbReference type="ChEBI" id="CHEBI:15377"/>
        <dbReference type="ChEBI" id="CHEBI:35627"/>
        <dbReference type="ChEBI" id="CHEBI:140347"/>
        <dbReference type="EC" id="3.5.2.6"/>
    </reaction>
</comment>
<evidence type="ECO:0000313" key="4">
    <source>
        <dbReference type="Proteomes" id="UP001596405"/>
    </source>
</evidence>
<evidence type="ECO:0000256" key="1">
    <source>
        <dbReference type="ARBA" id="ARBA00001526"/>
    </source>
</evidence>
<protein>
    <submittedName>
        <fullName evidence="3">Serine hydrolase</fullName>
    </submittedName>
</protein>
<comment type="caution">
    <text evidence="3">The sequence shown here is derived from an EMBL/GenBank/DDBJ whole genome shotgun (WGS) entry which is preliminary data.</text>
</comment>
<proteinExistence type="predicted"/>
<sequence length="300" mass="33155">MRSSYLLLPIILLLMGCTVSKPIKNDLAPLREQITTELNKEAGTFAVAFKDLQTGQELLINEHETFHAASTMKTPVLIEAYKQAAEGVFSLQDSILLKNEFKSIVDGSAYTIGAEDDSEQELYANLGKKWPLADVLYKMIIHSSNLGTNLVIEKLDAKKVTQTMRDLGAKDIQVLRGVEDGKAYEQGLNNTTTAYDLMLIFEKIAKGEAANAKASEEMVKILLDQKHKNIIPANLPKEVKVAHKTGWITGVRHDSGIVFLPDGRKYVLVLLSKGLKDDKAGISAMANVSEIIYQFMMANQ</sequence>
<dbReference type="GO" id="GO:0016787">
    <property type="term" value="F:hydrolase activity"/>
    <property type="evidence" value="ECO:0007669"/>
    <property type="project" value="UniProtKB-KW"/>
</dbReference>
<reference evidence="4" key="1">
    <citation type="journal article" date="2019" name="Int. J. Syst. Evol. Microbiol.">
        <title>The Global Catalogue of Microorganisms (GCM) 10K type strain sequencing project: providing services to taxonomists for standard genome sequencing and annotation.</title>
        <authorList>
            <consortium name="The Broad Institute Genomics Platform"/>
            <consortium name="The Broad Institute Genome Sequencing Center for Infectious Disease"/>
            <person name="Wu L."/>
            <person name="Ma J."/>
        </authorList>
    </citation>
    <scope>NUCLEOTIDE SEQUENCE [LARGE SCALE GENOMIC DNA]</scope>
    <source>
        <strain evidence="4">CGMCC 4.7393</strain>
    </source>
</reference>
<name>A0ABW2DE55_9BACT</name>
<dbReference type="InterPro" id="IPR045155">
    <property type="entry name" value="Beta-lactam_cat"/>
</dbReference>
<dbReference type="InterPro" id="IPR000871">
    <property type="entry name" value="Beta-lactam_class-A"/>
</dbReference>
<keyword evidence="4" id="KW-1185">Reference proteome</keyword>
<keyword evidence="3" id="KW-0378">Hydrolase</keyword>
<dbReference type="PANTHER" id="PTHR35333:SF4">
    <property type="entry name" value="SLR0121 PROTEIN"/>
    <property type="match status" value="1"/>
</dbReference>
<dbReference type="InterPro" id="IPR012338">
    <property type="entry name" value="Beta-lactam/transpept-like"/>
</dbReference>
<dbReference type="PROSITE" id="PS51257">
    <property type="entry name" value="PROKAR_LIPOPROTEIN"/>
    <property type="match status" value="1"/>
</dbReference>
<organism evidence="3 4">
    <name type="scientific">Rufibacter roseus</name>
    <dbReference type="NCBI Taxonomy" id="1567108"/>
    <lineage>
        <taxon>Bacteria</taxon>
        <taxon>Pseudomonadati</taxon>
        <taxon>Bacteroidota</taxon>
        <taxon>Cytophagia</taxon>
        <taxon>Cytophagales</taxon>
        <taxon>Hymenobacteraceae</taxon>
        <taxon>Rufibacter</taxon>
    </lineage>
</organism>
<dbReference type="Gene3D" id="3.40.710.10">
    <property type="entry name" value="DD-peptidase/beta-lactamase superfamily"/>
    <property type="match status" value="1"/>
</dbReference>